<accession>A0A7C6Z2K6</accession>
<comment type="caution">
    <text evidence="2">The sequence shown here is derived from an EMBL/GenBank/DDBJ whole genome shotgun (WGS) entry which is preliminary data.</text>
</comment>
<gene>
    <name evidence="2" type="ORF">GX523_02435</name>
</gene>
<dbReference type="Pfam" id="PF09643">
    <property type="entry name" value="YopX"/>
    <property type="match status" value="1"/>
</dbReference>
<name>A0A7C6Z2K6_9FIRM</name>
<dbReference type="AlphaFoldDB" id="A0A7C6Z2K6"/>
<reference evidence="2 3" key="1">
    <citation type="journal article" date="2020" name="Biotechnol. Biofuels">
        <title>New insights from the biogas microbiome by comprehensive genome-resolved metagenomics of nearly 1600 species originating from multiple anaerobic digesters.</title>
        <authorList>
            <person name="Campanaro S."/>
            <person name="Treu L."/>
            <person name="Rodriguez-R L.M."/>
            <person name="Kovalovszki A."/>
            <person name="Ziels R.M."/>
            <person name="Maus I."/>
            <person name="Zhu X."/>
            <person name="Kougias P.G."/>
            <person name="Basile A."/>
            <person name="Luo G."/>
            <person name="Schluter A."/>
            <person name="Konstantinidis K.T."/>
            <person name="Angelidaki I."/>
        </authorList>
    </citation>
    <scope>NUCLEOTIDE SEQUENCE [LARGE SCALE GENOMIC DNA]</scope>
    <source>
        <strain evidence="2">AS05jafATM_4</strain>
    </source>
</reference>
<proteinExistence type="predicted"/>
<dbReference type="Gene3D" id="2.30.30.290">
    <property type="entry name" value="YopX-like domains"/>
    <property type="match status" value="1"/>
</dbReference>
<organism evidence="2 3">
    <name type="scientific">Desulfitobacterium dehalogenans</name>
    <dbReference type="NCBI Taxonomy" id="36854"/>
    <lineage>
        <taxon>Bacteria</taxon>
        <taxon>Bacillati</taxon>
        <taxon>Bacillota</taxon>
        <taxon>Clostridia</taxon>
        <taxon>Eubacteriales</taxon>
        <taxon>Desulfitobacteriaceae</taxon>
        <taxon>Desulfitobacterium</taxon>
    </lineage>
</organism>
<protein>
    <recommendedName>
        <fullName evidence="1">YopX protein domain-containing protein</fullName>
    </recommendedName>
</protein>
<dbReference type="SUPFAM" id="SSF159006">
    <property type="entry name" value="YopX-like"/>
    <property type="match status" value="1"/>
</dbReference>
<evidence type="ECO:0000313" key="3">
    <source>
        <dbReference type="Proteomes" id="UP000553059"/>
    </source>
</evidence>
<dbReference type="Proteomes" id="UP000553059">
    <property type="component" value="Unassembled WGS sequence"/>
</dbReference>
<feature type="domain" description="YopX protein" evidence="1">
    <location>
        <begin position="5"/>
        <end position="155"/>
    </location>
</feature>
<dbReference type="InterPro" id="IPR023385">
    <property type="entry name" value="YopX-like_C"/>
</dbReference>
<evidence type="ECO:0000259" key="1">
    <source>
        <dbReference type="Pfam" id="PF09643"/>
    </source>
</evidence>
<dbReference type="InterPro" id="IPR019096">
    <property type="entry name" value="YopX_protein"/>
</dbReference>
<sequence length="155" mass="18362">MSIPEFRAYDKREKNLIYNQDLWLPRSLQNIGHTVYPVHITEDGIHYRLNCLSNHYEHDWEEDVVTCYGIEIMAFTGFWDHEEPRKKIYCNDIISIIPKENSDLPSSSQTGRIIFCQGSKEWIVVDKKEHYLEKLSQVNCPRVIGNWFDNAELLE</sequence>
<dbReference type="EMBL" id="DUTF01000054">
    <property type="protein sequence ID" value="HHY25609.1"/>
    <property type="molecule type" value="Genomic_DNA"/>
</dbReference>
<evidence type="ECO:0000313" key="2">
    <source>
        <dbReference type="EMBL" id="HHY25609.1"/>
    </source>
</evidence>